<name>A0ABW5ZK38_9BACL</name>
<accession>A0ABW5ZK38</accession>
<evidence type="ECO:0000313" key="1">
    <source>
        <dbReference type="EMBL" id="MFD2912423.1"/>
    </source>
</evidence>
<protein>
    <submittedName>
        <fullName evidence="1">Uncharacterized protein</fullName>
    </submittedName>
</protein>
<gene>
    <name evidence="1" type="ORF">ACFS5P_11100</name>
</gene>
<dbReference type="RefSeq" id="WP_204730769.1">
    <property type="nucleotide sequence ID" value="NZ_JAFBDK010000024.1"/>
</dbReference>
<dbReference type="Proteomes" id="UP001597561">
    <property type="component" value="Unassembled WGS sequence"/>
</dbReference>
<dbReference type="EMBL" id="JBHUPG010000020">
    <property type="protein sequence ID" value="MFD2912423.1"/>
    <property type="molecule type" value="Genomic_DNA"/>
</dbReference>
<sequence length="61" mass="7183">MTQAWISAPKVMRSPAGYYIGREFKEMGEAVPYDRLTDYFPTRIAAEHVLQTFIYLDPRRK</sequence>
<organism evidence="1 2">
    <name type="scientific">Jeotgalibacillus terrae</name>
    <dbReference type="NCBI Taxonomy" id="587735"/>
    <lineage>
        <taxon>Bacteria</taxon>
        <taxon>Bacillati</taxon>
        <taxon>Bacillota</taxon>
        <taxon>Bacilli</taxon>
        <taxon>Bacillales</taxon>
        <taxon>Caryophanaceae</taxon>
        <taxon>Jeotgalibacillus</taxon>
    </lineage>
</organism>
<evidence type="ECO:0000313" key="2">
    <source>
        <dbReference type="Proteomes" id="UP001597561"/>
    </source>
</evidence>
<reference evidence="2" key="1">
    <citation type="journal article" date="2019" name="Int. J. Syst. Evol. Microbiol.">
        <title>The Global Catalogue of Microorganisms (GCM) 10K type strain sequencing project: providing services to taxonomists for standard genome sequencing and annotation.</title>
        <authorList>
            <consortium name="The Broad Institute Genomics Platform"/>
            <consortium name="The Broad Institute Genome Sequencing Center for Infectious Disease"/>
            <person name="Wu L."/>
            <person name="Ma J."/>
        </authorList>
    </citation>
    <scope>NUCLEOTIDE SEQUENCE [LARGE SCALE GENOMIC DNA]</scope>
    <source>
        <strain evidence="2">KCTC 13528</strain>
    </source>
</reference>
<keyword evidence="2" id="KW-1185">Reference proteome</keyword>
<comment type="caution">
    <text evidence="1">The sequence shown here is derived from an EMBL/GenBank/DDBJ whole genome shotgun (WGS) entry which is preliminary data.</text>
</comment>
<proteinExistence type="predicted"/>